<evidence type="ECO:0000256" key="1">
    <source>
        <dbReference type="ARBA" id="ARBA00004651"/>
    </source>
</evidence>
<accession>A0AB39L0Z6</accession>
<feature type="transmembrane region" description="Helical" evidence="5">
    <location>
        <begin position="139"/>
        <end position="162"/>
    </location>
</feature>
<dbReference type="SUPFAM" id="SSF103473">
    <property type="entry name" value="MFS general substrate transporter"/>
    <property type="match status" value="1"/>
</dbReference>
<proteinExistence type="predicted"/>
<dbReference type="InterPro" id="IPR011701">
    <property type="entry name" value="MFS"/>
</dbReference>
<evidence type="ECO:0000256" key="3">
    <source>
        <dbReference type="ARBA" id="ARBA00022989"/>
    </source>
</evidence>
<reference evidence="7" key="1">
    <citation type="submission" date="2024-07" db="EMBL/GenBank/DDBJ databases">
        <authorList>
            <person name="fu j."/>
        </authorList>
    </citation>
    <scope>NUCLEOTIDE SEQUENCE</scope>
    <source>
        <strain evidence="7">P10A9</strain>
    </source>
</reference>
<dbReference type="InterPro" id="IPR036259">
    <property type="entry name" value="MFS_trans_sf"/>
</dbReference>
<dbReference type="InterPro" id="IPR052524">
    <property type="entry name" value="MFS_Cyanate_Porter"/>
</dbReference>
<feature type="transmembrane region" description="Helical" evidence="5">
    <location>
        <begin position="349"/>
        <end position="372"/>
    </location>
</feature>
<dbReference type="AlphaFoldDB" id="A0AB39L0Z6"/>
<protein>
    <submittedName>
        <fullName evidence="7">CynX/NimT family MFS transporter</fullName>
    </submittedName>
</protein>
<dbReference type="InterPro" id="IPR020846">
    <property type="entry name" value="MFS_dom"/>
</dbReference>
<dbReference type="GO" id="GO:0022857">
    <property type="term" value="F:transmembrane transporter activity"/>
    <property type="evidence" value="ECO:0007669"/>
    <property type="project" value="InterPro"/>
</dbReference>
<keyword evidence="4 5" id="KW-0472">Membrane</keyword>
<dbReference type="RefSeq" id="WP_369044813.1">
    <property type="nucleotide sequence ID" value="NZ_CP163302.1"/>
</dbReference>
<feature type="transmembrane region" description="Helical" evidence="5">
    <location>
        <begin position="378"/>
        <end position="401"/>
    </location>
</feature>
<feature type="transmembrane region" description="Helical" evidence="5">
    <location>
        <begin position="108"/>
        <end position="127"/>
    </location>
</feature>
<keyword evidence="2 5" id="KW-0812">Transmembrane</keyword>
<evidence type="ECO:0000256" key="5">
    <source>
        <dbReference type="SAM" id="Phobius"/>
    </source>
</evidence>
<dbReference type="Pfam" id="PF07690">
    <property type="entry name" value="MFS_1"/>
    <property type="match status" value="1"/>
</dbReference>
<dbReference type="GO" id="GO:0005886">
    <property type="term" value="C:plasma membrane"/>
    <property type="evidence" value="ECO:0007669"/>
    <property type="project" value="UniProtKB-SubCell"/>
</dbReference>
<feature type="transmembrane region" description="Helical" evidence="5">
    <location>
        <begin position="291"/>
        <end position="311"/>
    </location>
</feature>
<dbReference type="EMBL" id="CP163302">
    <property type="protein sequence ID" value="XDP43977.1"/>
    <property type="molecule type" value="Genomic_DNA"/>
</dbReference>
<feature type="transmembrane region" description="Helical" evidence="5">
    <location>
        <begin position="226"/>
        <end position="248"/>
    </location>
</feature>
<comment type="subcellular location">
    <subcellularLocation>
        <location evidence="1">Cell membrane</location>
        <topology evidence="1">Multi-pass membrane protein</topology>
    </subcellularLocation>
</comment>
<feature type="transmembrane region" description="Helical" evidence="5">
    <location>
        <begin position="317"/>
        <end position="337"/>
    </location>
</feature>
<feature type="transmembrane region" description="Helical" evidence="5">
    <location>
        <begin position="53"/>
        <end position="72"/>
    </location>
</feature>
<evidence type="ECO:0000256" key="2">
    <source>
        <dbReference type="ARBA" id="ARBA00022692"/>
    </source>
</evidence>
<dbReference type="KEGG" id="spue:AB5L97_11820"/>
<dbReference type="PANTHER" id="PTHR23523:SF2">
    <property type="entry name" value="2-NITROIMIDAZOLE TRANSPORTER"/>
    <property type="match status" value="1"/>
</dbReference>
<evidence type="ECO:0000256" key="4">
    <source>
        <dbReference type="ARBA" id="ARBA00023136"/>
    </source>
</evidence>
<sequence length="430" mass="44785">MNQKRVRDAAARPWRGRLLVMAGVLLVAFTLRTAVTSVPPLTPLIGGEILPPWLLGLLGMVPTALFGVAGLLTPLIMRAWSVEAIAVAAMAVSGAGQILRAGSGETGLFFAGSILALAGMGVGNVVLPPMVKKYFPDRVGLVTALYVTVVSLGTAVPPLLAVPVAEAAGWRTSIGWWAAINVLAILPWLRVWPPRARGGMGAAAAQAARDAADAPRVVVRPWRSPAAWALALLFGCTSLNTYTMFAWLPTIVSEAGLSAGAAGFQLALFAGLGLPTSLFVPVLAGRLRNPFPLVVFGLACFVGGYLGLWLAPGTATWVWVSLAGLGPTTFPLALVLVNLRTRTHQASGAVSGFAQGIAYTIACAGPLVAGLLHEATGGWTAMFGFLAATLVVLGVSGWVICRPHFIDEQPRVVEFAERPRFQPDAAPPVG</sequence>
<evidence type="ECO:0000259" key="6">
    <source>
        <dbReference type="PROSITE" id="PS50850"/>
    </source>
</evidence>
<feature type="domain" description="Major facilitator superfamily (MFS) profile" evidence="6">
    <location>
        <begin position="16"/>
        <end position="405"/>
    </location>
</feature>
<feature type="transmembrane region" description="Helical" evidence="5">
    <location>
        <begin position="260"/>
        <end position="284"/>
    </location>
</feature>
<dbReference type="PROSITE" id="PS50850">
    <property type="entry name" value="MFS"/>
    <property type="match status" value="1"/>
</dbReference>
<evidence type="ECO:0000313" key="7">
    <source>
        <dbReference type="EMBL" id="XDP43977.1"/>
    </source>
</evidence>
<name>A0AB39L0Z6_9MICC</name>
<dbReference type="PANTHER" id="PTHR23523">
    <property type="match status" value="1"/>
</dbReference>
<gene>
    <name evidence="7" type="ORF">AB5L97_11820</name>
</gene>
<feature type="transmembrane region" description="Helical" evidence="5">
    <location>
        <begin position="174"/>
        <end position="192"/>
    </location>
</feature>
<feature type="transmembrane region" description="Helical" evidence="5">
    <location>
        <begin position="84"/>
        <end position="102"/>
    </location>
</feature>
<keyword evidence="3 5" id="KW-1133">Transmembrane helix</keyword>
<dbReference type="Gene3D" id="1.20.1250.20">
    <property type="entry name" value="MFS general substrate transporter like domains"/>
    <property type="match status" value="1"/>
</dbReference>
<organism evidence="7">
    <name type="scientific">Sinomonas puerhi</name>
    <dbReference type="NCBI Taxonomy" id="3238584"/>
    <lineage>
        <taxon>Bacteria</taxon>
        <taxon>Bacillati</taxon>
        <taxon>Actinomycetota</taxon>
        <taxon>Actinomycetes</taxon>
        <taxon>Micrococcales</taxon>
        <taxon>Micrococcaceae</taxon>
        <taxon>Sinomonas</taxon>
    </lineage>
</organism>